<evidence type="ECO:0000313" key="2">
    <source>
        <dbReference type="EMBL" id="PLT48299.1"/>
    </source>
</evidence>
<evidence type="ECO:0000256" key="1">
    <source>
        <dbReference type="SAM" id="MobiDB-lite"/>
    </source>
</evidence>
<feature type="region of interest" description="Disordered" evidence="1">
    <location>
        <begin position="38"/>
        <end position="57"/>
    </location>
</feature>
<proteinExistence type="predicted"/>
<comment type="caution">
    <text evidence="2">The sequence shown here is derived from an EMBL/GenBank/DDBJ whole genome shotgun (WGS) entry which is preliminary data.</text>
</comment>
<dbReference type="EMBL" id="NFEZ01000001">
    <property type="protein sequence ID" value="PLT48299.1"/>
    <property type="molecule type" value="Genomic_DNA"/>
</dbReference>
<reference evidence="2 3" key="1">
    <citation type="submission" date="2017-05" db="EMBL/GenBank/DDBJ databases">
        <title>Functional genome analysis of Paenibacillus pasadenensis strain R16: insights on endophytic life style and antifungal activity.</title>
        <authorList>
            <person name="Passera A."/>
            <person name="Marcolungo L."/>
            <person name="Casati P."/>
            <person name="Brasca M."/>
            <person name="Quaglino F."/>
            <person name="Delledonne M."/>
        </authorList>
    </citation>
    <scope>NUCLEOTIDE SEQUENCE [LARGE SCALE GENOMIC DNA]</scope>
    <source>
        <strain evidence="2 3">R16</strain>
    </source>
</reference>
<keyword evidence="3" id="KW-1185">Reference proteome</keyword>
<dbReference type="AlphaFoldDB" id="A0A2N5ND84"/>
<sequence>MRTSPFAAARANFFCGGRPAAPAIRPAKSGILEDAGFSRLPRAAEPPLESPDRRVPS</sequence>
<protein>
    <submittedName>
        <fullName evidence="2">Uncharacterized protein</fullName>
    </submittedName>
</protein>
<organism evidence="2 3">
    <name type="scientific">Paenibacillus pasadenensis</name>
    <dbReference type="NCBI Taxonomy" id="217090"/>
    <lineage>
        <taxon>Bacteria</taxon>
        <taxon>Bacillati</taxon>
        <taxon>Bacillota</taxon>
        <taxon>Bacilli</taxon>
        <taxon>Bacillales</taxon>
        <taxon>Paenibacillaceae</taxon>
        <taxon>Paenibacillus</taxon>
    </lineage>
</organism>
<accession>A0A2N5ND84</accession>
<evidence type="ECO:0000313" key="3">
    <source>
        <dbReference type="Proteomes" id="UP000234789"/>
    </source>
</evidence>
<gene>
    <name evidence="2" type="ORF">B8V81_0431</name>
</gene>
<dbReference type="Proteomes" id="UP000234789">
    <property type="component" value="Unassembled WGS sequence"/>
</dbReference>
<name>A0A2N5ND84_9BACL</name>